<gene>
    <name evidence="1" type="ORF">MIZ03_4394</name>
</gene>
<proteinExistence type="predicted"/>
<protein>
    <recommendedName>
        <fullName evidence="3">Transposase</fullName>
    </recommendedName>
</protein>
<evidence type="ECO:0008006" key="3">
    <source>
        <dbReference type="Google" id="ProtNLM"/>
    </source>
</evidence>
<dbReference type="EMBL" id="AP024238">
    <property type="protein sequence ID" value="BCO29471.1"/>
    <property type="molecule type" value="Genomic_DNA"/>
</dbReference>
<organism evidence="1 2">
    <name type="scientific">Rhodoferax lithotrophicus</name>
    <dbReference type="NCBI Taxonomy" id="2798804"/>
    <lineage>
        <taxon>Bacteria</taxon>
        <taxon>Pseudomonadati</taxon>
        <taxon>Pseudomonadota</taxon>
        <taxon>Betaproteobacteria</taxon>
        <taxon>Burkholderiales</taxon>
        <taxon>Comamonadaceae</taxon>
        <taxon>Rhodoferax</taxon>
    </lineage>
</organism>
<keyword evidence="2" id="KW-1185">Reference proteome</keyword>
<dbReference type="Proteomes" id="UP000824366">
    <property type="component" value="Chromosome"/>
</dbReference>
<sequence>MTQQAHDFQMCDECGKDVAKIWRVHKGHKFCSTCYARVFKRRMCPKCGNFAKLPKNDADAVCMSCQVDKPCARCGAIDYIVGKITQYGPVCNSCAPYFRIKEPCEICGALSNRLTRVSRFDHDKRVCQKCARSDHGNCGACNRHRLLEKSPDGRMLCHACLTVGEISCPKCSQSMPAGRKKQCEPCYWKELLGKRIAIDSAGFSVPSMGLHFSNFGAWLGEQVGIHKASITIHRYLSFFLDIEKQWQAIPEYTILLKYFGTPGLRKVLLPMRWMMETGLVVMDAVAKAEDSEQRRVAATLEKFKTGTAQRAILDGYHDQLLTGQKEGKTSWRSIRLAMTPAAALLLQAATKEVCPPDQKMLDAYLGTTPGQRAAVSGFVGYLRDGHKVNITLTPAYDKAKKTKKKRLETELLRLLAENDRSQSEQLQLLAVAMAYFHGVAQKEITAAVMKSAVASTDNAGDTFTINGVDYWLPSEFKRKKNDLALD</sequence>
<name>A0ABN6DBR3_9BURK</name>
<evidence type="ECO:0000313" key="2">
    <source>
        <dbReference type="Proteomes" id="UP000824366"/>
    </source>
</evidence>
<accession>A0ABN6DBR3</accession>
<evidence type="ECO:0000313" key="1">
    <source>
        <dbReference type="EMBL" id="BCO29471.1"/>
    </source>
</evidence>
<reference evidence="1 2" key="1">
    <citation type="journal article" date="2021" name="Microbiol. Spectr.">
        <title>A Single Bacterium Capable of Oxidation and Reduction of Iron at Circumneutral pH.</title>
        <authorList>
            <person name="Kato S."/>
            <person name="Ohkuma M."/>
        </authorList>
    </citation>
    <scope>NUCLEOTIDE SEQUENCE [LARGE SCALE GENOMIC DNA]</scope>
    <source>
        <strain evidence="1 2">MIZ03</strain>
    </source>
</reference>